<feature type="compositionally biased region" description="Polar residues" evidence="1">
    <location>
        <begin position="478"/>
        <end position="487"/>
    </location>
</feature>
<feature type="compositionally biased region" description="Polar residues" evidence="1">
    <location>
        <begin position="129"/>
        <end position="147"/>
    </location>
</feature>
<dbReference type="EMBL" id="JAKWBI020000060">
    <property type="protein sequence ID" value="KAJ2904185.1"/>
    <property type="molecule type" value="Genomic_DNA"/>
</dbReference>
<evidence type="ECO:0000256" key="1">
    <source>
        <dbReference type="SAM" id="MobiDB-lite"/>
    </source>
</evidence>
<keyword evidence="2" id="KW-0472">Membrane</keyword>
<feature type="compositionally biased region" description="Basic and acidic residues" evidence="1">
    <location>
        <begin position="619"/>
        <end position="641"/>
    </location>
</feature>
<evidence type="ECO:0000313" key="4">
    <source>
        <dbReference type="Proteomes" id="UP001201980"/>
    </source>
</evidence>
<feature type="region of interest" description="Disordered" evidence="1">
    <location>
        <begin position="703"/>
        <end position="731"/>
    </location>
</feature>
<accession>A0AAD5WV28</accession>
<feature type="transmembrane region" description="Helical" evidence="2">
    <location>
        <begin position="280"/>
        <end position="300"/>
    </location>
</feature>
<feature type="region of interest" description="Disordered" evidence="1">
    <location>
        <begin position="618"/>
        <end position="643"/>
    </location>
</feature>
<protein>
    <submittedName>
        <fullName evidence="3">Uncharacterized protein</fullName>
    </submittedName>
</protein>
<feature type="compositionally biased region" description="Polar residues" evidence="1">
    <location>
        <begin position="180"/>
        <end position="191"/>
    </location>
</feature>
<feature type="transmembrane region" description="Helical" evidence="2">
    <location>
        <begin position="253"/>
        <end position="274"/>
    </location>
</feature>
<feature type="region of interest" description="Disordered" evidence="1">
    <location>
        <begin position="113"/>
        <end position="212"/>
    </location>
</feature>
<comment type="caution">
    <text evidence="3">The sequence shown here is derived from an EMBL/GenBank/DDBJ whole genome shotgun (WGS) entry which is preliminary data.</text>
</comment>
<evidence type="ECO:0000256" key="2">
    <source>
        <dbReference type="SAM" id="Phobius"/>
    </source>
</evidence>
<proteinExistence type="predicted"/>
<dbReference type="Proteomes" id="UP001201980">
    <property type="component" value="Unassembled WGS sequence"/>
</dbReference>
<keyword evidence="2" id="KW-1133">Transmembrane helix</keyword>
<name>A0AAD5WV28_9PEZI</name>
<gene>
    <name evidence="3" type="ORF">MKZ38_008719</name>
</gene>
<feature type="region of interest" description="Disordered" evidence="1">
    <location>
        <begin position="477"/>
        <end position="500"/>
    </location>
</feature>
<organism evidence="3 4">
    <name type="scientific">Zalerion maritima</name>
    <dbReference type="NCBI Taxonomy" id="339359"/>
    <lineage>
        <taxon>Eukaryota</taxon>
        <taxon>Fungi</taxon>
        <taxon>Dikarya</taxon>
        <taxon>Ascomycota</taxon>
        <taxon>Pezizomycotina</taxon>
        <taxon>Sordariomycetes</taxon>
        <taxon>Lulworthiomycetidae</taxon>
        <taxon>Lulworthiales</taxon>
        <taxon>Lulworthiaceae</taxon>
        <taxon>Zalerion</taxon>
    </lineage>
</organism>
<keyword evidence="2" id="KW-0812">Transmembrane</keyword>
<evidence type="ECO:0000313" key="3">
    <source>
        <dbReference type="EMBL" id="KAJ2904185.1"/>
    </source>
</evidence>
<feature type="compositionally biased region" description="Basic and acidic residues" evidence="1">
    <location>
        <begin position="113"/>
        <end position="127"/>
    </location>
</feature>
<dbReference type="AlphaFoldDB" id="A0AAD5WV28"/>
<feature type="compositionally biased region" description="Basic and acidic residues" evidence="1">
    <location>
        <begin position="170"/>
        <end position="179"/>
    </location>
</feature>
<sequence length="754" mass="83085">MTFNISWKSWDEAIWLNTPVSQILSTTDFSTISESHRYNIPWHVTQGRDYFVHNYRRLGYVSGSREWLKYTCLEYDERTRPNPDPDKLRDYGERIRQAESAIEALLRQAGAEKAQRQAKDRADELSKTVRWSDTVSGNLEEPSQTEKQPPPPYYSDITPSSPSPSSPTAEKNRRREEANSRGNTGDPSSQDGHVDSSTDDENDAIPGPARPMVNHGTLNYHINKSNTIIGWAIKTSKGSATGEGGAGGFLDRLWIRILFLSVIVLLASKLASVILGTPEFIGGLVISLLKGVGIGILSLLGSTLGTTNTFSAHDTSTVAPSPPWSWPWSTFFDNSGKPSTFPPSTTQPSTHSSFWTEDTAANENDKARIPPILLHPANTLETQSKLAALYSSTLTAVALNDDALRISARGLAAEWEAYWQSIETAIKARAELEAELLWVREVKGGGRMGLLVSEFRGLVEWRMGCLEMENGFHFSAKSGATNNNGPSTPEAKAGLGERSKPPPCPDGYTWMARLQYPFHHAVGKPARYPYPYRILDEEKSLYITPFRTQLAAYLEHLVQINMRGSVVTASLKGNTSRTLGILLRDYHRIRKDAGSPTRKSEDKGQYRERAGGWSSVFSRQKERKREKEKKDKQTCKQDGDHKIRHPGSNPIYCAFGHAEAAGDILGTEIKWLGDLKEWVIKEQGIVREVVMLLDVLVEGGRVGRKGKGGHKGSNGGSSGRSGGKTVPGVSAKGGRWEGGVLGLLITAVRALDEV</sequence>
<keyword evidence="4" id="KW-1185">Reference proteome</keyword>
<feature type="compositionally biased region" description="Gly residues" evidence="1">
    <location>
        <begin position="711"/>
        <end position="722"/>
    </location>
</feature>
<reference evidence="3" key="1">
    <citation type="submission" date="2022-07" db="EMBL/GenBank/DDBJ databases">
        <title>Draft genome sequence of Zalerion maritima ATCC 34329, a (micro)plastics degrading marine fungus.</title>
        <authorList>
            <person name="Paco A."/>
            <person name="Goncalves M.F.M."/>
            <person name="Rocha-Santos T.A.P."/>
            <person name="Alves A."/>
        </authorList>
    </citation>
    <scope>NUCLEOTIDE SEQUENCE</scope>
    <source>
        <strain evidence="3">ATCC 34329</strain>
    </source>
</reference>